<dbReference type="InterPro" id="IPR016181">
    <property type="entry name" value="Acyl_CoA_acyltransferase"/>
</dbReference>
<dbReference type="Pfam" id="PF00583">
    <property type="entry name" value="Acetyltransf_1"/>
    <property type="match status" value="1"/>
</dbReference>
<dbReference type="PROSITE" id="PS51186">
    <property type="entry name" value="GNAT"/>
    <property type="match status" value="1"/>
</dbReference>
<evidence type="ECO:0000256" key="1">
    <source>
        <dbReference type="ARBA" id="ARBA00022679"/>
    </source>
</evidence>
<feature type="domain" description="N-acetyltransferase" evidence="3">
    <location>
        <begin position="11"/>
        <end position="160"/>
    </location>
</feature>
<comment type="caution">
    <text evidence="4">The sequence shown here is derived from an EMBL/GenBank/DDBJ whole genome shotgun (WGS) entry which is preliminary data.</text>
</comment>
<dbReference type="OrthoDB" id="3389160at2"/>
<protein>
    <submittedName>
        <fullName evidence="4">GCN5-related N-acetyltransferase</fullName>
    </submittedName>
</protein>
<reference evidence="4 5" key="1">
    <citation type="submission" date="2013-05" db="EMBL/GenBank/DDBJ databases">
        <title>Genome assembly of Chondromyces apiculatus DSM 436.</title>
        <authorList>
            <person name="Sharma G."/>
            <person name="Khatri I."/>
            <person name="Kaur C."/>
            <person name="Mayilraj S."/>
            <person name="Subramanian S."/>
        </authorList>
    </citation>
    <scope>NUCLEOTIDE SEQUENCE [LARGE SCALE GENOMIC DNA]</scope>
    <source>
        <strain evidence="4 5">DSM 436</strain>
    </source>
</reference>
<name>A0A017TAP5_9BACT</name>
<dbReference type="InterPro" id="IPR050832">
    <property type="entry name" value="Bact_Acetyltransf"/>
</dbReference>
<proteinExistence type="predicted"/>
<dbReference type="STRING" id="1192034.CAP_2966"/>
<dbReference type="EMBL" id="ASRX01000021">
    <property type="protein sequence ID" value="EYF05676.1"/>
    <property type="molecule type" value="Genomic_DNA"/>
</dbReference>
<organism evidence="4 5">
    <name type="scientific">Chondromyces apiculatus DSM 436</name>
    <dbReference type="NCBI Taxonomy" id="1192034"/>
    <lineage>
        <taxon>Bacteria</taxon>
        <taxon>Pseudomonadati</taxon>
        <taxon>Myxococcota</taxon>
        <taxon>Polyangia</taxon>
        <taxon>Polyangiales</taxon>
        <taxon>Polyangiaceae</taxon>
        <taxon>Chondromyces</taxon>
    </lineage>
</organism>
<dbReference type="GO" id="GO:0016747">
    <property type="term" value="F:acyltransferase activity, transferring groups other than amino-acyl groups"/>
    <property type="evidence" value="ECO:0007669"/>
    <property type="project" value="InterPro"/>
</dbReference>
<keyword evidence="2" id="KW-0012">Acyltransferase</keyword>
<dbReference type="PANTHER" id="PTHR43877">
    <property type="entry name" value="AMINOALKYLPHOSPHONATE N-ACETYLTRANSFERASE-RELATED-RELATED"/>
    <property type="match status" value="1"/>
</dbReference>
<dbReference type="RefSeq" id="WP_044241342.1">
    <property type="nucleotide sequence ID" value="NZ_ASRX01000021.1"/>
</dbReference>
<sequence length="160" mass="18050">MTDTAAHPLQPAIRRATLDDLPEVVRLFSLPDEGNTKREDPGPPLPACYAEALERIADDPHNALLVADLEGRIVGAFHLTIIQYVAYMGGRVAMIENVIVEPELRSRGVGEVMMRWAIDEARRRGCFRVQLTTNKVRKRAHQFYERLGFTKSHEGMKLSL</sequence>
<dbReference type="Proteomes" id="UP000019678">
    <property type="component" value="Unassembled WGS sequence"/>
</dbReference>
<evidence type="ECO:0000313" key="5">
    <source>
        <dbReference type="Proteomes" id="UP000019678"/>
    </source>
</evidence>
<evidence type="ECO:0000259" key="3">
    <source>
        <dbReference type="PROSITE" id="PS51186"/>
    </source>
</evidence>
<dbReference type="InterPro" id="IPR000182">
    <property type="entry name" value="GNAT_dom"/>
</dbReference>
<evidence type="ECO:0000313" key="4">
    <source>
        <dbReference type="EMBL" id="EYF05676.1"/>
    </source>
</evidence>
<dbReference type="SUPFAM" id="SSF55729">
    <property type="entry name" value="Acyl-CoA N-acyltransferases (Nat)"/>
    <property type="match status" value="1"/>
</dbReference>
<dbReference type="eggNOG" id="COG0456">
    <property type="taxonomic scope" value="Bacteria"/>
</dbReference>
<accession>A0A017TAP5</accession>
<dbReference type="Gene3D" id="3.40.630.30">
    <property type="match status" value="1"/>
</dbReference>
<keyword evidence="1 4" id="KW-0808">Transferase</keyword>
<dbReference type="AlphaFoldDB" id="A0A017TAP5"/>
<dbReference type="CDD" id="cd04301">
    <property type="entry name" value="NAT_SF"/>
    <property type="match status" value="1"/>
</dbReference>
<gene>
    <name evidence="4" type="ORF">CAP_2966</name>
</gene>
<keyword evidence="5" id="KW-1185">Reference proteome</keyword>
<evidence type="ECO:0000256" key="2">
    <source>
        <dbReference type="ARBA" id="ARBA00023315"/>
    </source>
</evidence>